<proteinExistence type="predicted"/>
<sequence length="268" mass="29975">MKIAAVQMVSGSEVEKNLRTVSNFINLAVEQNVELLVLPENFSCMGMKETDKLDIREQQGDGPIQEFLKTEAKNNNLWIVGGTIPIESGDDGRIISRCQVYDNQGLCVGFYDKMHLFDVKVPDSSERYSESDTIQAGSEVAVLDTPFGKTGIAACYDLRFPELFRQMLDKGAELLVVPSAFTELTGRAHWELLVRTRALENTCYMIAANQGGIHINGRETYGHSMIVDPWGRVLNQLEKGLGLVVGEIDPERVKQIRENFPSVLHRKL</sequence>
<reference evidence="3" key="1">
    <citation type="submission" date="2018-06" db="EMBL/GenBank/DDBJ databases">
        <authorList>
            <person name="Zhirakovskaya E."/>
        </authorList>
    </citation>
    <scope>NUCLEOTIDE SEQUENCE</scope>
</reference>
<dbReference type="AlphaFoldDB" id="A0A3B0XUY8"/>
<dbReference type="InterPro" id="IPR003010">
    <property type="entry name" value="C-N_Hydrolase"/>
</dbReference>
<organism evidence="3">
    <name type="scientific">hydrothermal vent metagenome</name>
    <dbReference type="NCBI Taxonomy" id="652676"/>
    <lineage>
        <taxon>unclassified sequences</taxon>
        <taxon>metagenomes</taxon>
        <taxon>ecological metagenomes</taxon>
    </lineage>
</organism>
<dbReference type="GO" id="GO:0016811">
    <property type="term" value="F:hydrolase activity, acting on carbon-nitrogen (but not peptide) bonds, in linear amides"/>
    <property type="evidence" value="ECO:0007669"/>
    <property type="project" value="InterPro"/>
</dbReference>
<evidence type="ECO:0000313" key="3">
    <source>
        <dbReference type="EMBL" id="VAW72145.1"/>
    </source>
</evidence>
<dbReference type="CDD" id="cd07572">
    <property type="entry name" value="nit"/>
    <property type="match status" value="1"/>
</dbReference>
<dbReference type="PANTHER" id="PTHR23088:SF27">
    <property type="entry name" value="DEAMINATED GLUTATHIONE AMIDASE"/>
    <property type="match status" value="1"/>
</dbReference>
<name>A0A3B0XUY8_9ZZZZ</name>
<feature type="domain" description="CN hydrolase" evidence="2">
    <location>
        <begin position="1"/>
        <end position="250"/>
    </location>
</feature>
<gene>
    <name evidence="3" type="ORF">MNBD_GAMMA12-2036</name>
</gene>
<dbReference type="PANTHER" id="PTHR23088">
    <property type="entry name" value="NITRILASE-RELATED"/>
    <property type="match status" value="1"/>
</dbReference>
<dbReference type="InterPro" id="IPR045254">
    <property type="entry name" value="Nit1/2_C-N_Hydrolase"/>
</dbReference>
<dbReference type="SUPFAM" id="SSF56317">
    <property type="entry name" value="Carbon-nitrogen hydrolase"/>
    <property type="match status" value="1"/>
</dbReference>
<dbReference type="EMBL" id="UOFL01000035">
    <property type="protein sequence ID" value="VAW72145.1"/>
    <property type="molecule type" value="Genomic_DNA"/>
</dbReference>
<dbReference type="Gene3D" id="3.60.110.10">
    <property type="entry name" value="Carbon-nitrogen hydrolase"/>
    <property type="match status" value="1"/>
</dbReference>
<evidence type="ECO:0000256" key="1">
    <source>
        <dbReference type="ARBA" id="ARBA00022801"/>
    </source>
</evidence>
<dbReference type="InterPro" id="IPR036526">
    <property type="entry name" value="C-N_Hydrolase_sf"/>
</dbReference>
<dbReference type="Pfam" id="PF00795">
    <property type="entry name" value="CN_hydrolase"/>
    <property type="match status" value="1"/>
</dbReference>
<evidence type="ECO:0000259" key="2">
    <source>
        <dbReference type="PROSITE" id="PS50263"/>
    </source>
</evidence>
<keyword evidence="1 3" id="KW-0378">Hydrolase</keyword>
<accession>A0A3B0XUY8</accession>
<dbReference type="PROSITE" id="PS50263">
    <property type="entry name" value="CN_HYDROLASE"/>
    <property type="match status" value="1"/>
</dbReference>
<protein>
    <submittedName>
        <fullName evidence="3">FIG003879: Predicted amidohydrolase</fullName>
    </submittedName>
</protein>